<reference evidence="2" key="2">
    <citation type="journal article" date="2015" name="Data Brief">
        <title>Shoot transcriptome of the giant reed, Arundo donax.</title>
        <authorList>
            <person name="Barrero R.A."/>
            <person name="Guerrero F.D."/>
            <person name="Moolhuijzen P."/>
            <person name="Goolsby J.A."/>
            <person name="Tidwell J."/>
            <person name="Bellgard S.E."/>
            <person name="Bellgard M.I."/>
        </authorList>
    </citation>
    <scope>NUCLEOTIDE SEQUENCE</scope>
    <source>
        <tissue evidence="2">Shoot tissue taken approximately 20 cm above the soil surface</tissue>
    </source>
</reference>
<dbReference type="AlphaFoldDB" id="A0A0A9B990"/>
<accession>A0A0A9B990</accession>
<sequence length="49" mass="5477">MQGTEACNYHSIEEPGKQTTPMQAQQMAITITEQCMCTVRSCIQPMQAQ</sequence>
<proteinExistence type="predicted"/>
<feature type="region of interest" description="Disordered" evidence="1">
    <location>
        <begin position="1"/>
        <end position="21"/>
    </location>
</feature>
<evidence type="ECO:0000256" key="1">
    <source>
        <dbReference type="SAM" id="MobiDB-lite"/>
    </source>
</evidence>
<reference evidence="2" key="1">
    <citation type="submission" date="2014-09" db="EMBL/GenBank/DDBJ databases">
        <authorList>
            <person name="Magalhaes I.L.F."/>
            <person name="Oliveira U."/>
            <person name="Santos F.R."/>
            <person name="Vidigal T.H.D.A."/>
            <person name="Brescovit A.D."/>
            <person name="Santos A.J."/>
        </authorList>
    </citation>
    <scope>NUCLEOTIDE SEQUENCE</scope>
    <source>
        <tissue evidence="2">Shoot tissue taken approximately 20 cm above the soil surface</tissue>
    </source>
</reference>
<evidence type="ECO:0000313" key="2">
    <source>
        <dbReference type="EMBL" id="JAD58723.1"/>
    </source>
</evidence>
<name>A0A0A9B990_ARUDO</name>
<organism evidence="2">
    <name type="scientific">Arundo donax</name>
    <name type="common">Giant reed</name>
    <name type="synonym">Donax arundinaceus</name>
    <dbReference type="NCBI Taxonomy" id="35708"/>
    <lineage>
        <taxon>Eukaryota</taxon>
        <taxon>Viridiplantae</taxon>
        <taxon>Streptophyta</taxon>
        <taxon>Embryophyta</taxon>
        <taxon>Tracheophyta</taxon>
        <taxon>Spermatophyta</taxon>
        <taxon>Magnoliopsida</taxon>
        <taxon>Liliopsida</taxon>
        <taxon>Poales</taxon>
        <taxon>Poaceae</taxon>
        <taxon>PACMAD clade</taxon>
        <taxon>Arundinoideae</taxon>
        <taxon>Arundineae</taxon>
        <taxon>Arundo</taxon>
    </lineage>
</organism>
<protein>
    <submittedName>
        <fullName evidence="2">Uncharacterized protein</fullName>
    </submittedName>
</protein>
<dbReference type="EMBL" id="GBRH01239172">
    <property type="protein sequence ID" value="JAD58723.1"/>
    <property type="molecule type" value="Transcribed_RNA"/>
</dbReference>